<name>A0A858R7E8_9PROT</name>
<dbReference type="GO" id="GO:0016740">
    <property type="term" value="F:transferase activity"/>
    <property type="evidence" value="ECO:0007669"/>
    <property type="project" value="UniProtKB-KW"/>
</dbReference>
<dbReference type="Gene3D" id="3.40.50.2000">
    <property type="entry name" value="Glycogen Phosphorylase B"/>
    <property type="match status" value="2"/>
</dbReference>
<organism evidence="2 3">
    <name type="scientific">Aerophototrophica crusticola</name>
    <dbReference type="NCBI Taxonomy" id="1709002"/>
    <lineage>
        <taxon>Bacteria</taxon>
        <taxon>Pseudomonadati</taxon>
        <taxon>Pseudomonadota</taxon>
        <taxon>Alphaproteobacteria</taxon>
        <taxon>Rhodospirillales</taxon>
        <taxon>Rhodospirillaceae</taxon>
        <taxon>Aerophototrophica</taxon>
    </lineage>
</organism>
<accession>A0A858R7E8</accession>
<dbReference type="Proteomes" id="UP000501891">
    <property type="component" value="Chromosome"/>
</dbReference>
<dbReference type="KEGG" id="acru:HHL28_10700"/>
<sequence>MRFVLFVHSLLSDWNHGNAHFLRGITAELLARGHDVRAFEPAGGWSKANLLDGHGQAAWDDIASAFPGLSSTEYDLDSLDLDAALDGADVVIVHEWNDPALVARLGQRRAAGGRFRLLFHDTHHRSVTAPAEMSRYDLSAYDGVLAFGEAVRQRYLREGWANRAWTWHEAADTRHFRPMPEMAKTGDLVWVGNWGDDERTAELHEYLLGPVKALGLSADVHGVRYPDEGRLALAASGIKYRGWLPNHRAPEVFARYRLTVHVPRRPYVEALPGIPTIRVFEALACGIPLVSAPWQDAEGLFRVGKDLRMVRSGKEMTAALKELLNDPAAAAEQARCGLETIRSRHTCAHRVDELLAVCAELAAPGSFLALAEVQ</sequence>
<evidence type="ECO:0000313" key="3">
    <source>
        <dbReference type="Proteomes" id="UP000501891"/>
    </source>
</evidence>
<protein>
    <submittedName>
        <fullName evidence="2">Glycosyltransferase</fullName>
    </submittedName>
</protein>
<gene>
    <name evidence="2" type="ORF">HHL28_10700</name>
</gene>
<dbReference type="AlphaFoldDB" id="A0A858R7E8"/>
<proteinExistence type="predicted"/>
<dbReference type="InterPro" id="IPR055259">
    <property type="entry name" value="YkvP/CgeB_Glyco_trans-like"/>
</dbReference>
<feature type="domain" description="Spore protein YkvP/CgeB glycosyl transferase-like" evidence="1">
    <location>
        <begin position="205"/>
        <end position="356"/>
    </location>
</feature>
<dbReference type="Pfam" id="PF13524">
    <property type="entry name" value="Glyco_trans_1_2"/>
    <property type="match status" value="1"/>
</dbReference>
<reference evidence="2" key="1">
    <citation type="submission" date="2020-04" db="EMBL/GenBank/DDBJ databases">
        <title>A desert anoxygenic phototrophic bacterium fixes CO2 using RubisCO under aerobic conditions.</title>
        <authorList>
            <person name="Tang K."/>
        </authorList>
    </citation>
    <scope>NUCLEOTIDE SEQUENCE [LARGE SCALE GENOMIC DNA]</scope>
    <source>
        <strain evidence="2">MIMtkB3</strain>
    </source>
</reference>
<evidence type="ECO:0000259" key="1">
    <source>
        <dbReference type="Pfam" id="PF13524"/>
    </source>
</evidence>
<dbReference type="CDD" id="cd03801">
    <property type="entry name" value="GT4_PimA-like"/>
    <property type="match status" value="1"/>
</dbReference>
<keyword evidence="3" id="KW-1185">Reference proteome</keyword>
<dbReference type="EMBL" id="CP051775">
    <property type="protein sequence ID" value="QJE73499.1"/>
    <property type="molecule type" value="Genomic_DNA"/>
</dbReference>
<evidence type="ECO:0000313" key="2">
    <source>
        <dbReference type="EMBL" id="QJE73499.1"/>
    </source>
</evidence>
<dbReference type="SUPFAM" id="SSF53756">
    <property type="entry name" value="UDP-Glycosyltransferase/glycogen phosphorylase"/>
    <property type="match status" value="1"/>
</dbReference>